<dbReference type="Pfam" id="PF03567">
    <property type="entry name" value="Sulfotransfer_2"/>
    <property type="match status" value="1"/>
</dbReference>
<name>A0A073CEH1_PLAA1</name>
<dbReference type="HOGENOM" id="CLU_1089366_0_0_3"/>
<keyword evidence="5" id="KW-0333">Golgi apparatus</keyword>
<accession>A0A073CEH1</accession>
<dbReference type="PANTHER" id="PTHR12137">
    <property type="entry name" value="CARBOHYDRATE SULFOTRANSFERASE"/>
    <property type="match status" value="1"/>
</dbReference>
<gene>
    <name evidence="8" type="ORF">A19Y_0937</name>
</gene>
<keyword evidence="3" id="KW-0812">Transmembrane</keyword>
<keyword evidence="9" id="KW-1185">Reference proteome</keyword>
<evidence type="ECO:0000256" key="4">
    <source>
        <dbReference type="ARBA" id="ARBA00022989"/>
    </source>
</evidence>
<dbReference type="AlphaFoldDB" id="A0A073CEH1"/>
<dbReference type="InterPro" id="IPR005331">
    <property type="entry name" value="Sulfotransferase"/>
</dbReference>
<dbReference type="STRING" id="388467.A19Y_0937"/>
<protein>
    <recommendedName>
        <fullName evidence="10">Sulfotransferase family protein</fullName>
    </recommendedName>
</protein>
<keyword evidence="2" id="KW-0808">Transferase</keyword>
<evidence type="ECO:0000256" key="3">
    <source>
        <dbReference type="ARBA" id="ARBA00022692"/>
    </source>
</evidence>
<evidence type="ECO:0000313" key="8">
    <source>
        <dbReference type="EMBL" id="KEI66068.1"/>
    </source>
</evidence>
<comment type="subcellular location">
    <subcellularLocation>
        <location evidence="1">Golgi apparatus membrane</location>
        <topology evidence="1">Single-pass type II membrane protein</topology>
    </subcellularLocation>
</comment>
<evidence type="ECO:0000256" key="7">
    <source>
        <dbReference type="ARBA" id="ARBA00023180"/>
    </source>
</evidence>
<evidence type="ECO:0000256" key="6">
    <source>
        <dbReference type="ARBA" id="ARBA00023136"/>
    </source>
</evidence>
<dbReference type="GO" id="GO:0008146">
    <property type="term" value="F:sulfotransferase activity"/>
    <property type="evidence" value="ECO:0007669"/>
    <property type="project" value="InterPro"/>
</dbReference>
<dbReference type="InterPro" id="IPR018011">
    <property type="entry name" value="Carb_sulfotrans_8-10"/>
</dbReference>
<dbReference type="EMBL" id="CM002803">
    <property type="protein sequence ID" value="KEI66068.1"/>
    <property type="molecule type" value="Genomic_DNA"/>
</dbReference>
<dbReference type="Proteomes" id="UP000027395">
    <property type="component" value="Chromosome"/>
</dbReference>
<reference evidence="8 9" key="1">
    <citation type="journal article" date="2014" name="Appl. Environ. Microbiol.">
        <title>Elucidation of insertion elements encoded on plasmids and in vitro construction of shuttle vectors from the toxic cyanobacterium Planktothrix.</title>
        <authorList>
            <person name="Christiansen G."/>
            <person name="Goesmann A."/>
            <person name="Kurmayer R."/>
        </authorList>
    </citation>
    <scope>NUCLEOTIDE SEQUENCE [LARGE SCALE GENOMIC DNA]</scope>
    <source>
        <strain evidence="8 9">NIVA-CYA 126/8</strain>
    </source>
</reference>
<keyword evidence="6" id="KW-0472">Membrane</keyword>
<dbReference type="eggNOG" id="COG0457">
    <property type="taxonomic scope" value="Bacteria"/>
</dbReference>
<organism evidence="8 9">
    <name type="scientific">Planktothrix agardhii (strain NIVA-CYA 126/8)</name>
    <dbReference type="NCBI Taxonomy" id="388467"/>
    <lineage>
        <taxon>Bacteria</taxon>
        <taxon>Bacillati</taxon>
        <taxon>Cyanobacteriota</taxon>
        <taxon>Cyanophyceae</taxon>
        <taxon>Oscillatoriophycideae</taxon>
        <taxon>Oscillatoriales</taxon>
        <taxon>Microcoleaceae</taxon>
        <taxon>Planktothrix</taxon>
    </lineage>
</organism>
<evidence type="ECO:0000256" key="2">
    <source>
        <dbReference type="ARBA" id="ARBA00022679"/>
    </source>
</evidence>
<evidence type="ECO:0000313" key="9">
    <source>
        <dbReference type="Proteomes" id="UP000027395"/>
    </source>
</evidence>
<proteinExistence type="predicted"/>
<dbReference type="PANTHER" id="PTHR12137:SF54">
    <property type="entry name" value="CARBOHYDRATE SULFOTRANSFERASE"/>
    <property type="match status" value="1"/>
</dbReference>
<dbReference type="PATRIC" id="fig|388467.6.peg.877"/>
<evidence type="ECO:0008006" key="10">
    <source>
        <dbReference type="Google" id="ProtNLM"/>
    </source>
</evidence>
<dbReference type="GO" id="GO:0016051">
    <property type="term" value="P:carbohydrate biosynthetic process"/>
    <property type="evidence" value="ECO:0007669"/>
    <property type="project" value="InterPro"/>
</dbReference>
<evidence type="ECO:0000256" key="5">
    <source>
        <dbReference type="ARBA" id="ARBA00023034"/>
    </source>
</evidence>
<dbReference type="RefSeq" id="WP_042152417.1">
    <property type="nucleotide sequence ID" value="NZ_CM002803.1"/>
</dbReference>
<evidence type="ECO:0000256" key="1">
    <source>
        <dbReference type="ARBA" id="ARBA00004323"/>
    </source>
</evidence>
<keyword evidence="4" id="KW-1133">Transmembrane helix</keyword>
<sequence>MDNQGTIHVLSKRSLDWPECDYIVSPSYGIVYCPIPKNANTTLKHILVEAEKLPYDENLHINIHNYLDTYKIGMTLREYSYEKASDFLTNSIYFKFCIIRDPLTRLASAYFNKFIVDPLEWPFCRDVIATVYERGGFRPDYEKSITFQQFIQYLYFADEQVFCTDKLCLDLHWRPQYLFVGNHHFELFKFENINKLFDKLQARLGHPINKSVKNPSLSLLKEQQSLASLNERYDLFYPFQFHQANFLPSVEQLYTPELKELVRAKYAKDIEIYNSIED</sequence>
<keyword evidence="7" id="KW-0325">Glycoprotein</keyword>
<dbReference type="GO" id="GO:0016020">
    <property type="term" value="C:membrane"/>
    <property type="evidence" value="ECO:0007669"/>
    <property type="project" value="InterPro"/>
</dbReference>